<sequence>MSFLEDASDELHTMTVGNFFEIIPILMSYSQLIQELNFVG</sequence>
<name>A0A1M5JU31_9FLAO</name>
<protein>
    <submittedName>
        <fullName evidence="1">Uncharacterized protein</fullName>
    </submittedName>
</protein>
<reference evidence="2" key="1">
    <citation type="submission" date="2016-11" db="EMBL/GenBank/DDBJ databases">
        <authorList>
            <person name="Varghese N."/>
            <person name="Submissions S."/>
        </authorList>
    </citation>
    <scope>NUCLEOTIDE SEQUENCE [LARGE SCALE GENOMIC DNA]</scope>
    <source>
        <strain evidence="2">DSM 17659</strain>
    </source>
</reference>
<dbReference type="Proteomes" id="UP000184020">
    <property type="component" value="Unassembled WGS sequence"/>
</dbReference>
<dbReference type="EMBL" id="FQWF01000006">
    <property type="protein sequence ID" value="SHG43769.1"/>
    <property type="molecule type" value="Genomic_DNA"/>
</dbReference>
<organism evidence="1 2">
    <name type="scientific">Flavobacterium micromati</name>
    <dbReference type="NCBI Taxonomy" id="229205"/>
    <lineage>
        <taxon>Bacteria</taxon>
        <taxon>Pseudomonadati</taxon>
        <taxon>Bacteroidota</taxon>
        <taxon>Flavobacteriia</taxon>
        <taxon>Flavobacteriales</taxon>
        <taxon>Flavobacteriaceae</taxon>
        <taxon>Flavobacterium</taxon>
    </lineage>
</organism>
<gene>
    <name evidence="1" type="ORF">SAMN05444372_1063</name>
</gene>
<evidence type="ECO:0000313" key="1">
    <source>
        <dbReference type="EMBL" id="SHG43769.1"/>
    </source>
</evidence>
<keyword evidence="2" id="KW-1185">Reference proteome</keyword>
<evidence type="ECO:0000313" key="2">
    <source>
        <dbReference type="Proteomes" id="UP000184020"/>
    </source>
</evidence>
<proteinExistence type="predicted"/>
<accession>A0A1M5JU31</accession>
<dbReference type="AlphaFoldDB" id="A0A1M5JU31"/>